<dbReference type="Proteomes" id="UP001525961">
    <property type="component" value="Unassembled WGS sequence"/>
</dbReference>
<protein>
    <submittedName>
        <fullName evidence="1">Uncharacterized protein</fullName>
    </submittedName>
</protein>
<gene>
    <name evidence="1" type="ORF">NG792_14400</name>
</gene>
<sequence length="217" mass="24919">MPLDCTGEDLPDIPTIEIPNSPTSFDDFCLVLNAPAQVLLHESISNKNKTLKYWVILEADDYPLAACELEQYADYAAQQQNWEGKRSDYLLIGSHQGDCYLIIIELRHVIVKEEHEDQKFEQLRQCIEQLINQLFVIDQSNVLTEVYPNPEQYKIIGVVIAPGNTRQFRRGELNLKIEIKSHPVLIRTLPKDALSQCKITWTDLLHRVGIPRNPRTG</sequence>
<dbReference type="EMBL" id="JAMXFA010000017">
    <property type="protein sequence ID" value="MCT7978899.1"/>
    <property type="molecule type" value="Genomic_DNA"/>
</dbReference>
<evidence type="ECO:0000313" key="1">
    <source>
        <dbReference type="EMBL" id="MCT7978899.1"/>
    </source>
</evidence>
<keyword evidence="2" id="KW-1185">Reference proteome</keyword>
<organism evidence="1 2">
    <name type="scientific">Laspinema olomoucense D3b</name>
    <dbReference type="NCBI Taxonomy" id="2953688"/>
    <lineage>
        <taxon>Bacteria</taxon>
        <taxon>Bacillati</taxon>
        <taxon>Cyanobacteriota</taxon>
        <taxon>Cyanophyceae</taxon>
        <taxon>Oscillatoriophycideae</taxon>
        <taxon>Oscillatoriales</taxon>
        <taxon>Laspinemataceae</taxon>
        <taxon>Laspinema</taxon>
        <taxon>Laspinema olomoucense</taxon>
    </lineage>
</organism>
<dbReference type="RefSeq" id="WP_261235850.1">
    <property type="nucleotide sequence ID" value="NZ_JAMXFA010000017.1"/>
</dbReference>
<evidence type="ECO:0000313" key="2">
    <source>
        <dbReference type="Proteomes" id="UP001525961"/>
    </source>
</evidence>
<accession>A0ABT2NAN5</accession>
<reference evidence="1 2" key="1">
    <citation type="journal article" date="2022" name="Front. Microbiol.">
        <title>High genomic differentiation and limited gene flow indicate recent cryptic speciation within the genus Laspinema (cyanobacteria).</title>
        <authorList>
            <person name="Stanojkovic A."/>
            <person name="Skoupy S."/>
            <person name="Skaloud P."/>
            <person name="Dvorak P."/>
        </authorList>
    </citation>
    <scope>NUCLEOTIDE SEQUENCE [LARGE SCALE GENOMIC DNA]</scope>
    <source>
        <strain evidence="1 2">D3b</strain>
    </source>
</reference>
<name>A0ABT2NAN5_9CYAN</name>
<proteinExistence type="predicted"/>
<comment type="caution">
    <text evidence="1">The sequence shown here is derived from an EMBL/GenBank/DDBJ whole genome shotgun (WGS) entry which is preliminary data.</text>
</comment>